<accession>A0A327M5A5</accession>
<dbReference type="Proteomes" id="UP000249065">
    <property type="component" value="Unassembled WGS sequence"/>
</dbReference>
<reference evidence="4" key="1">
    <citation type="submission" date="2018-06" db="EMBL/GenBank/DDBJ databases">
        <authorList>
            <person name="Khan S.A."/>
        </authorList>
    </citation>
    <scope>NUCLEOTIDE SEQUENCE [LARGE SCALE GENOMIC DNA]</scope>
    <source>
        <strain evidence="4">DB-1506</strain>
    </source>
</reference>
<dbReference type="PROSITE" id="PS00571">
    <property type="entry name" value="AMIDASES"/>
    <property type="match status" value="1"/>
</dbReference>
<evidence type="ECO:0000313" key="4">
    <source>
        <dbReference type="Proteomes" id="UP000249065"/>
    </source>
</evidence>
<dbReference type="OrthoDB" id="9811471at2"/>
<evidence type="ECO:0000256" key="1">
    <source>
        <dbReference type="SAM" id="MobiDB-lite"/>
    </source>
</evidence>
<dbReference type="EMBL" id="QLIX01000016">
    <property type="protein sequence ID" value="RAI57556.1"/>
    <property type="molecule type" value="Genomic_DNA"/>
</dbReference>
<dbReference type="PANTHER" id="PTHR11895">
    <property type="entry name" value="TRANSAMIDASE"/>
    <property type="match status" value="1"/>
</dbReference>
<feature type="compositionally biased region" description="Low complexity" evidence="1">
    <location>
        <begin position="15"/>
        <end position="26"/>
    </location>
</feature>
<keyword evidence="4" id="KW-1185">Reference proteome</keyword>
<dbReference type="InterPro" id="IPR023631">
    <property type="entry name" value="Amidase_dom"/>
</dbReference>
<proteinExistence type="predicted"/>
<dbReference type="InterPro" id="IPR020556">
    <property type="entry name" value="Amidase_CS"/>
</dbReference>
<feature type="region of interest" description="Disordered" evidence="1">
    <location>
        <begin position="1"/>
        <end position="88"/>
    </location>
</feature>
<comment type="caution">
    <text evidence="3">The sequence shown here is derived from an EMBL/GenBank/DDBJ whole genome shotgun (WGS) entry which is preliminary data.</text>
</comment>
<dbReference type="PANTHER" id="PTHR11895:SF176">
    <property type="entry name" value="AMIDASE AMID-RELATED"/>
    <property type="match status" value="1"/>
</dbReference>
<name>A0A327M5A5_9PROT</name>
<dbReference type="InterPro" id="IPR000120">
    <property type="entry name" value="Amidase"/>
</dbReference>
<sequence length="565" mass="59142">MRPPPTGPGLDRWSRGPSGPWSGAAPSPFPPDLNGDHHERHGRRRFPGAAAHRRHRHPPRPHPRDAGCLSALAGPGRGAGRADADGRGARRGAAVRGCGVIPAPVPSLAEAAAAIAEGSLSPVALTEQALARIAALEPSLNAFITLAADRARASAAAAETEIRAGRRRGPLHGIPYALKDIYDAAGLPTTAHSRVLGADNLAQTDAATTALLEAAGMVLLGKLATHEFARGGPTDPLAWPAAKNVWNPAHFAGGSSSGSGTAVASGMVAMAMGSDTGGSIRLPAAFQGIVGLKPSYGRVSRRGVVPLSFGMDHTGPLTRTVEDCAMAMQVLAVHDPLDPGSADRPAGDYLAGLRAGVQGLTIGWARAFDEAAGLSPDQQAAMAEAVRVLRGLGARVVEIALPSMRRFEAATWTIIHAESFAIHQDHLRRTPELYGRVTRERIQLGAFVTGPHYVQAQRLRRMLTQEVDAVLARCDAILCAPAAGEAPALAQVDEGPWRRQQPLTAPFNCTGHPAICLPAGFGAQGLPLSVQIAGRAFDEATVLRIAHAFEQATEWHTRRPPEAWG</sequence>
<dbReference type="SUPFAM" id="SSF75304">
    <property type="entry name" value="Amidase signature (AS) enzymes"/>
    <property type="match status" value="1"/>
</dbReference>
<dbReference type="InterPro" id="IPR036928">
    <property type="entry name" value="AS_sf"/>
</dbReference>
<evidence type="ECO:0000259" key="2">
    <source>
        <dbReference type="Pfam" id="PF01425"/>
    </source>
</evidence>
<organism evidence="3 4">
    <name type="scientific">Roseicella frigidaeris</name>
    <dbReference type="NCBI Taxonomy" id="2230885"/>
    <lineage>
        <taxon>Bacteria</taxon>
        <taxon>Pseudomonadati</taxon>
        <taxon>Pseudomonadota</taxon>
        <taxon>Alphaproteobacteria</taxon>
        <taxon>Acetobacterales</taxon>
        <taxon>Roseomonadaceae</taxon>
        <taxon>Roseicella</taxon>
    </lineage>
</organism>
<gene>
    <name evidence="3" type="ORF">DOO78_18405</name>
</gene>
<dbReference type="AlphaFoldDB" id="A0A327M5A5"/>
<dbReference type="GO" id="GO:0003824">
    <property type="term" value="F:catalytic activity"/>
    <property type="evidence" value="ECO:0007669"/>
    <property type="project" value="InterPro"/>
</dbReference>
<protein>
    <submittedName>
        <fullName evidence="3">Amidase</fullName>
    </submittedName>
</protein>
<dbReference type="Gene3D" id="3.90.1300.10">
    <property type="entry name" value="Amidase signature (AS) domain"/>
    <property type="match status" value="1"/>
</dbReference>
<dbReference type="Pfam" id="PF01425">
    <property type="entry name" value="Amidase"/>
    <property type="match status" value="1"/>
</dbReference>
<feature type="compositionally biased region" description="Basic residues" evidence="1">
    <location>
        <begin position="40"/>
        <end position="61"/>
    </location>
</feature>
<feature type="domain" description="Amidase" evidence="2">
    <location>
        <begin position="125"/>
        <end position="543"/>
    </location>
</feature>
<evidence type="ECO:0000313" key="3">
    <source>
        <dbReference type="EMBL" id="RAI57556.1"/>
    </source>
</evidence>